<dbReference type="SUPFAM" id="SSF48619">
    <property type="entry name" value="Phospholipase A2, PLA2"/>
    <property type="match status" value="1"/>
</dbReference>
<comment type="similarity">
    <text evidence="1">Belongs to the phospholipase A2 family.</text>
</comment>
<name>E4X7S2_OIKDI</name>
<organism evidence="3">
    <name type="scientific">Oikopleura dioica</name>
    <name type="common">Tunicate</name>
    <dbReference type="NCBI Taxonomy" id="34765"/>
    <lineage>
        <taxon>Eukaryota</taxon>
        <taxon>Metazoa</taxon>
        <taxon>Chordata</taxon>
        <taxon>Tunicata</taxon>
        <taxon>Appendicularia</taxon>
        <taxon>Copelata</taxon>
        <taxon>Oikopleuridae</taxon>
        <taxon>Oikopleura</taxon>
    </lineage>
</organism>
<dbReference type="Proteomes" id="UP000001307">
    <property type="component" value="Unassembled WGS sequence"/>
</dbReference>
<evidence type="ECO:0000259" key="2">
    <source>
        <dbReference type="SMART" id="SM00085"/>
    </source>
</evidence>
<evidence type="ECO:0000313" key="4">
    <source>
        <dbReference type="EMBL" id="CBY31202.1"/>
    </source>
</evidence>
<dbReference type="OrthoDB" id="5841574at2759"/>
<dbReference type="GO" id="GO:0006644">
    <property type="term" value="P:phospholipid metabolic process"/>
    <property type="evidence" value="ECO:0007669"/>
    <property type="project" value="InterPro"/>
</dbReference>
<dbReference type="AlphaFoldDB" id="E4X7S2"/>
<dbReference type="EMBL" id="FN653028">
    <property type="protein sequence ID" value="CBY18745.1"/>
    <property type="molecule type" value="Genomic_DNA"/>
</dbReference>
<dbReference type="Proteomes" id="UP000011014">
    <property type="component" value="Unassembled WGS sequence"/>
</dbReference>
<proteinExistence type="inferred from homology"/>
<keyword evidence="5" id="KW-1185">Reference proteome</keyword>
<evidence type="ECO:0000313" key="5">
    <source>
        <dbReference type="Proteomes" id="UP000001307"/>
    </source>
</evidence>
<evidence type="ECO:0000313" key="3">
    <source>
        <dbReference type="EMBL" id="CBY18745.1"/>
    </source>
</evidence>
<protein>
    <recommendedName>
        <fullName evidence="2">Phospholipase A2-like central domain-containing protein</fullName>
    </recommendedName>
</protein>
<dbReference type="GO" id="GO:0004623">
    <property type="term" value="F:phospholipase A2 activity"/>
    <property type="evidence" value="ECO:0007669"/>
    <property type="project" value="InterPro"/>
</dbReference>
<dbReference type="EMBL" id="FN654295">
    <property type="protein sequence ID" value="CBY31202.1"/>
    <property type="molecule type" value="Genomic_DNA"/>
</dbReference>
<dbReference type="GO" id="GO:0050482">
    <property type="term" value="P:arachidonate secretion"/>
    <property type="evidence" value="ECO:0007669"/>
    <property type="project" value="InterPro"/>
</dbReference>
<dbReference type="SMART" id="SM00085">
    <property type="entry name" value="PA2c"/>
    <property type="match status" value="1"/>
</dbReference>
<dbReference type="InParanoid" id="E4X7S2"/>
<dbReference type="InterPro" id="IPR016090">
    <property type="entry name" value="PLA2-like_dom"/>
</dbReference>
<accession>E4X7S2</accession>
<gene>
    <name evidence="3" type="ORF">GSOID_T00003611001</name>
    <name evidence="4" type="ORF">GSOID_T00025095001</name>
</gene>
<dbReference type="InterPro" id="IPR036444">
    <property type="entry name" value="PLipase_A2_dom_sf"/>
</dbReference>
<evidence type="ECO:0000256" key="1">
    <source>
        <dbReference type="RuleBase" id="RU003654"/>
    </source>
</evidence>
<dbReference type="Pfam" id="PF00068">
    <property type="entry name" value="Phospholip_A2_1"/>
    <property type="match status" value="1"/>
</dbReference>
<dbReference type="Gene3D" id="1.20.90.10">
    <property type="entry name" value="Phospholipase A2 domain"/>
    <property type="match status" value="1"/>
</dbReference>
<feature type="domain" description="Phospholipase A2-like central" evidence="2">
    <location>
        <begin position="31"/>
        <end position="164"/>
    </location>
</feature>
<sequence length="180" mass="20537">MKVFNSIVAVALAQRNFQADQTEETQLGARRYNDLLKMVKNYNPEFDERKYWAYGCQCLILGDRPMSDMGHGKPIDGLDVQCHKYKQCQKCVRKEFGSECIGEFVKYNWSVKSRNKEAYCENAVGTCARALCECDLDFAKKLTEDLVSVFNPDYHLFYSTTGWNPEESCEKGSGSSRNGS</sequence>
<reference evidence="3" key="1">
    <citation type="journal article" date="2010" name="Science">
        <title>Plasticity of animal genome architecture unmasked by rapid evolution of a pelagic tunicate.</title>
        <authorList>
            <person name="Denoeud F."/>
            <person name="Henriet S."/>
            <person name="Mungpakdee S."/>
            <person name="Aury J.M."/>
            <person name="Da Silva C."/>
            <person name="Brinkmann H."/>
            <person name="Mikhaleva J."/>
            <person name="Olsen L.C."/>
            <person name="Jubin C."/>
            <person name="Canestro C."/>
            <person name="Bouquet J.M."/>
            <person name="Danks G."/>
            <person name="Poulain J."/>
            <person name="Campsteijn C."/>
            <person name="Adamski M."/>
            <person name="Cross I."/>
            <person name="Yadetie F."/>
            <person name="Muffato M."/>
            <person name="Louis A."/>
            <person name="Butcher S."/>
            <person name="Tsagkogeorga G."/>
            <person name="Konrad A."/>
            <person name="Singh S."/>
            <person name="Jensen M.F."/>
            <person name="Cong E.H."/>
            <person name="Eikeseth-Otteraa H."/>
            <person name="Noel B."/>
            <person name="Anthouard V."/>
            <person name="Porcel B.M."/>
            <person name="Kachouri-Lafond R."/>
            <person name="Nishino A."/>
            <person name="Ugolini M."/>
            <person name="Chourrout P."/>
            <person name="Nishida H."/>
            <person name="Aasland R."/>
            <person name="Huzurbazar S."/>
            <person name="Westhof E."/>
            <person name="Delsuc F."/>
            <person name="Lehrach H."/>
            <person name="Reinhardt R."/>
            <person name="Weissenbach J."/>
            <person name="Roy S.W."/>
            <person name="Artiguenave F."/>
            <person name="Postlethwait J.H."/>
            <person name="Manak J.R."/>
            <person name="Thompson E.M."/>
            <person name="Jaillon O."/>
            <person name="Du Pasquier L."/>
            <person name="Boudinot P."/>
            <person name="Liberles D.A."/>
            <person name="Volff J.N."/>
            <person name="Philippe H."/>
            <person name="Lenhard B."/>
            <person name="Roest Crollius H."/>
            <person name="Wincker P."/>
            <person name="Chourrout D."/>
        </authorList>
    </citation>
    <scope>NUCLEOTIDE SEQUENCE [LARGE SCALE GENOMIC DNA]</scope>
</reference>